<feature type="domain" description="EfeO-type cupredoxin-like" evidence="15">
    <location>
        <begin position="456"/>
        <end position="521"/>
    </location>
</feature>
<evidence type="ECO:0000259" key="14">
    <source>
        <dbReference type="Pfam" id="PF07732"/>
    </source>
</evidence>
<comment type="cofactor">
    <cofactor evidence="2">
        <name>Cu(2+)</name>
        <dbReference type="ChEBI" id="CHEBI:29036"/>
    </cofactor>
</comment>
<dbReference type="InterPro" id="IPR008972">
    <property type="entry name" value="Cupredoxin"/>
</dbReference>
<feature type="transmembrane region" description="Helical" evidence="13">
    <location>
        <begin position="226"/>
        <end position="244"/>
    </location>
</feature>
<comment type="similarity">
    <text evidence="3">Belongs to the multicopper oxidase family.</text>
</comment>
<sequence length="840" mass="87333">MPEPTSIPIGLASPGRRRRMKGPLTAWGNLLVLGWLGAAVVLLVSHDTLGLPSWLALHAFLLGAVTNAILVWSEHFVVALCRAPAPSESASALRLAVLNVSVVLVLAGVLTDLHWLSGTGATGVSALAAWHAWHLLRIRRHALAGQYSYLTHYYASAAAALAVGGVFGGALTAGGMGFYSQFWAAHVHVTLLGWLGLSVLGTLFTLWPTALRTKMPEHSLRTARRCLPLLVGSLAFAATGFAVANTPLAVVGLLGYAVGAGIVFAPFELAMLRQRPRRPAPWLMAAAMFWLLTAVLVDAGLLLAGTAVPVVVERVLPLVVLGFGAQILVGALTQLLPAVLGRGPAEHKRVAAVLDRWWLARVIGTNVAVPLAALPLPDPVPLLGWGLAALCFGVFVALGLAVAMPVAVRGALPPAGSGGAVAGLSVGVIAVLLASGFAVSGGPSGATSDAPYGASAADSPVRTVEVTLADMRIIPNVVTVPAGTRLRLAVTNTDVMPHDLRLANGARTSRLAAGESEAIDVGVIEGDHGDLDGWCTIAGHRAAGMTMTVRTGAAVPTSNDVGVTEPRDATLEPAPDGTVHRVTLRITDERIETAPGRRERRWTFGGTVPGPTLRGTVGDRFVVTVVNEAEVGHGIDFHAGALAPDEPMRTLAPGERLVYRFTATKAGAWLYHCSTPPMTQHIANGMYGAVIIDPSELPDADREYLLVGGELYSGEPGSAAQVAALNDGDPDGWHFNGVAEQYVHAPLAAEAGERVRFWVVNAGPGGQVAFHVVGGQFDVVYKEGAYLLDGGSGGAQVLDLGTAQGGFAELVFPEAGRYPFVDHDMRHAEGGARGVVAVTP</sequence>
<feature type="transmembrane region" description="Helical" evidence="13">
    <location>
        <begin position="51"/>
        <end position="72"/>
    </location>
</feature>
<dbReference type="PANTHER" id="PTHR11709">
    <property type="entry name" value="MULTI-COPPER OXIDASE"/>
    <property type="match status" value="1"/>
</dbReference>
<proteinExistence type="inferred from homology"/>
<dbReference type="Gene3D" id="2.60.40.420">
    <property type="entry name" value="Cupredoxins - blue copper proteins"/>
    <property type="match status" value="3"/>
</dbReference>
<dbReference type="SUPFAM" id="SSF49503">
    <property type="entry name" value="Cupredoxins"/>
    <property type="match status" value="3"/>
</dbReference>
<feature type="transmembrane region" description="Helical" evidence="13">
    <location>
        <begin position="420"/>
        <end position="439"/>
    </location>
</feature>
<keyword evidence="8" id="KW-0677">Repeat</keyword>
<keyword evidence="10" id="KW-0186">Copper</keyword>
<keyword evidence="17" id="KW-1185">Reference proteome</keyword>
<dbReference type="EMBL" id="JBHSXX010000001">
    <property type="protein sequence ID" value="MFC6866673.1"/>
    <property type="molecule type" value="Genomic_DNA"/>
</dbReference>
<evidence type="ECO:0000256" key="10">
    <source>
        <dbReference type="ARBA" id="ARBA00023008"/>
    </source>
</evidence>
<feature type="transmembrane region" description="Helical" evidence="13">
    <location>
        <begin position="382"/>
        <end position="408"/>
    </location>
</feature>
<protein>
    <recommendedName>
        <fullName evidence="6">Copper-containing nitrite reductase</fullName>
        <ecNumber evidence="5">1.7.2.1</ecNumber>
    </recommendedName>
</protein>
<dbReference type="Pfam" id="PF13473">
    <property type="entry name" value="Cupredoxin_1"/>
    <property type="match status" value="1"/>
</dbReference>
<dbReference type="InterPro" id="IPR011707">
    <property type="entry name" value="Cu-oxidase-like_N"/>
</dbReference>
<accession>A0ABW2BWU1</accession>
<dbReference type="RefSeq" id="WP_345396053.1">
    <property type="nucleotide sequence ID" value="NZ_BAABLA010000024.1"/>
</dbReference>
<keyword evidence="7" id="KW-0479">Metal-binding</keyword>
<gene>
    <name evidence="16" type="ORF">ACFQGD_05890</name>
</gene>
<feature type="transmembrane region" description="Helical" evidence="13">
    <location>
        <begin position="357"/>
        <end position="376"/>
    </location>
</feature>
<keyword evidence="13" id="KW-0472">Membrane</keyword>
<keyword evidence="9" id="KW-0560">Oxidoreductase</keyword>
<comment type="catalytic activity">
    <reaction evidence="11">
        <text>nitric oxide + Fe(III)-[cytochrome c] + H2O = Fe(II)-[cytochrome c] + nitrite + 2 H(+)</text>
        <dbReference type="Rhea" id="RHEA:15233"/>
        <dbReference type="Rhea" id="RHEA-COMP:10350"/>
        <dbReference type="Rhea" id="RHEA-COMP:14399"/>
        <dbReference type="ChEBI" id="CHEBI:15377"/>
        <dbReference type="ChEBI" id="CHEBI:15378"/>
        <dbReference type="ChEBI" id="CHEBI:16301"/>
        <dbReference type="ChEBI" id="CHEBI:16480"/>
        <dbReference type="ChEBI" id="CHEBI:29033"/>
        <dbReference type="ChEBI" id="CHEBI:29034"/>
        <dbReference type="EC" id="1.7.2.1"/>
    </reaction>
</comment>
<feature type="transmembrane region" description="Helical" evidence="13">
    <location>
        <begin position="26"/>
        <end position="45"/>
    </location>
</feature>
<feature type="region of interest" description="Disordered" evidence="12">
    <location>
        <begin position="556"/>
        <end position="575"/>
    </location>
</feature>
<feature type="transmembrane region" description="Helical" evidence="13">
    <location>
        <begin position="250"/>
        <end position="270"/>
    </location>
</feature>
<dbReference type="PANTHER" id="PTHR11709:SF394">
    <property type="entry name" value="FI03373P-RELATED"/>
    <property type="match status" value="1"/>
</dbReference>
<dbReference type="PRINTS" id="PR00695">
    <property type="entry name" value="CUNO2RDTASE"/>
</dbReference>
<dbReference type="EC" id="1.7.2.1" evidence="5"/>
<evidence type="ECO:0000256" key="2">
    <source>
        <dbReference type="ARBA" id="ARBA00001973"/>
    </source>
</evidence>
<feature type="transmembrane region" description="Helical" evidence="13">
    <location>
        <begin position="185"/>
        <end position="206"/>
    </location>
</feature>
<feature type="transmembrane region" description="Helical" evidence="13">
    <location>
        <begin position="153"/>
        <end position="179"/>
    </location>
</feature>
<comment type="subunit">
    <text evidence="4">Homotrimer.</text>
</comment>
<evidence type="ECO:0000313" key="17">
    <source>
        <dbReference type="Proteomes" id="UP001596337"/>
    </source>
</evidence>
<dbReference type="Pfam" id="PF07732">
    <property type="entry name" value="Cu-oxidase_3"/>
    <property type="match status" value="1"/>
</dbReference>
<evidence type="ECO:0000256" key="13">
    <source>
        <dbReference type="SAM" id="Phobius"/>
    </source>
</evidence>
<dbReference type="InterPro" id="IPR045087">
    <property type="entry name" value="Cu-oxidase_fam"/>
</dbReference>
<evidence type="ECO:0000256" key="6">
    <source>
        <dbReference type="ARBA" id="ARBA00017290"/>
    </source>
</evidence>
<evidence type="ECO:0000256" key="9">
    <source>
        <dbReference type="ARBA" id="ARBA00023002"/>
    </source>
</evidence>
<evidence type="ECO:0000256" key="12">
    <source>
        <dbReference type="SAM" id="MobiDB-lite"/>
    </source>
</evidence>
<feature type="transmembrane region" description="Helical" evidence="13">
    <location>
        <begin position="92"/>
        <end position="109"/>
    </location>
</feature>
<comment type="cofactor">
    <cofactor evidence="1">
        <name>Cu(+)</name>
        <dbReference type="ChEBI" id="CHEBI:49552"/>
    </cofactor>
</comment>
<reference evidence="17" key="1">
    <citation type="journal article" date="2019" name="Int. J. Syst. Evol. Microbiol.">
        <title>The Global Catalogue of Microorganisms (GCM) 10K type strain sequencing project: providing services to taxonomists for standard genome sequencing and annotation.</title>
        <authorList>
            <consortium name="The Broad Institute Genomics Platform"/>
            <consortium name="The Broad Institute Genome Sequencing Center for Infectious Disease"/>
            <person name="Wu L."/>
            <person name="Ma J."/>
        </authorList>
    </citation>
    <scope>NUCLEOTIDE SEQUENCE [LARGE SCALE GENOMIC DNA]</scope>
    <source>
        <strain evidence="17">KCTC 32255</strain>
    </source>
</reference>
<dbReference type="InterPro" id="IPR028096">
    <property type="entry name" value="EfeO_Cupredoxin"/>
</dbReference>
<keyword evidence="13" id="KW-0812">Transmembrane</keyword>
<evidence type="ECO:0000256" key="3">
    <source>
        <dbReference type="ARBA" id="ARBA00010609"/>
    </source>
</evidence>
<organism evidence="16 17">
    <name type="scientific">Haloechinothrix salitolerans</name>
    <dbReference type="NCBI Taxonomy" id="926830"/>
    <lineage>
        <taxon>Bacteria</taxon>
        <taxon>Bacillati</taxon>
        <taxon>Actinomycetota</taxon>
        <taxon>Actinomycetes</taxon>
        <taxon>Pseudonocardiales</taxon>
        <taxon>Pseudonocardiaceae</taxon>
        <taxon>Haloechinothrix</taxon>
    </lineage>
</organism>
<feature type="transmembrane region" description="Helical" evidence="13">
    <location>
        <begin position="115"/>
        <end position="133"/>
    </location>
</feature>
<evidence type="ECO:0000256" key="11">
    <source>
        <dbReference type="ARBA" id="ARBA00049340"/>
    </source>
</evidence>
<evidence type="ECO:0000256" key="1">
    <source>
        <dbReference type="ARBA" id="ARBA00001960"/>
    </source>
</evidence>
<keyword evidence="13" id="KW-1133">Transmembrane helix</keyword>
<evidence type="ECO:0000259" key="15">
    <source>
        <dbReference type="Pfam" id="PF13473"/>
    </source>
</evidence>
<dbReference type="Proteomes" id="UP001596337">
    <property type="component" value="Unassembled WGS sequence"/>
</dbReference>
<evidence type="ECO:0000256" key="7">
    <source>
        <dbReference type="ARBA" id="ARBA00022723"/>
    </source>
</evidence>
<feature type="transmembrane region" description="Helical" evidence="13">
    <location>
        <begin position="315"/>
        <end position="336"/>
    </location>
</feature>
<evidence type="ECO:0000313" key="16">
    <source>
        <dbReference type="EMBL" id="MFC6866673.1"/>
    </source>
</evidence>
<dbReference type="CDD" id="cd11020">
    <property type="entry name" value="CuRO_1_CuNIR"/>
    <property type="match status" value="1"/>
</dbReference>
<feature type="domain" description="Plastocyanin-like" evidence="14">
    <location>
        <begin position="587"/>
        <end position="695"/>
    </location>
</feature>
<name>A0ABW2BWU1_9PSEU</name>
<evidence type="ECO:0000256" key="5">
    <source>
        <dbReference type="ARBA" id="ARBA00011882"/>
    </source>
</evidence>
<evidence type="ECO:0000256" key="8">
    <source>
        <dbReference type="ARBA" id="ARBA00022737"/>
    </source>
</evidence>
<comment type="caution">
    <text evidence="16">The sequence shown here is derived from an EMBL/GenBank/DDBJ whole genome shotgun (WGS) entry which is preliminary data.</text>
</comment>
<evidence type="ECO:0000256" key="4">
    <source>
        <dbReference type="ARBA" id="ARBA00011233"/>
    </source>
</evidence>
<feature type="transmembrane region" description="Helical" evidence="13">
    <location>
        <begin position="282"/>
        <end position="303"/>
    </location>
</feature>
<dbReference type="InterPro" id="IPR001287">
    <property type="entry name" value="NO2-reductase_Cu"/>
</dbReference>